<feature type="domain" description="PAC" evidence="14">
    <location>
        <begin position="388"/>
        <end position="440"/>
    </location>
</feature>
<dbReference type="InterPro" id="IPR011102">
    <property type="entry name" value="Sig_transdc_His_kinase_HWE"/>
</dbReference>
<evidence type="ECO:0000256" key="2">
    <source>
        <dbReference type="ARBA" id="ARBA00012438"/>
    </source>
</evidence>
<dbReference type="PANTHER" id="PTHR43102">
    <property type="entry name" value="SLR1143 PROTEIN"/>
    <property type="match status" value="1"/>
</dbReference>
<comment type="catalytic activity">
    <reaction evidence="1">
        <text>ATP + protein L-histidine = ADP + protein N-phospho-L-histidine.</text>
        <dbReference type="EC" id="2.7.13.3"/>
    </reaction>
</comment>
<keyword evidence="9" id="KW-0547">Nucleotide-binding</keyword>
<dbReference type="SMART" id="SM00086">
    <property type="entry name" value="PAC"/>
    <property type="match status" value="2"/>
</dbReference>
<accession>A0ABV7C0L4</accession>
<sequence length="626" mass="69816">MTSTEPSAEALRLSALDRYDILDTESEQAFDDIVRIASQICDVPIAIVSLVGADRQWFKARVGLPAEGTPRSQSVCAHAIQGRSLFQITDLEADDRTRANPLVTEEPHLRFYAGAVLETPDGHALGTLCVIDTAPRPGGLTEQQAEALLALSRQVMAQLELRRSARAEAANRRMLEATLERLVASEARWRALFGNMREGFLVGELLRDAEGRACDARLMESNGAFLEQANLLPCAMGTRLRELPWGADPALLGQLVRTVETGAPQAFEWRLPDRHRWFEVRSAPEQGDRFSCLVLDITDRKASEQALLLKDERLQMALDASGSVGLWDWPVETNRLTGDARFARLYGLPLDRTASGLTMEEYQEFVVPEDIAPLRERIRAVFEEGADFRVEYRVAPPGRTLRWVECRGRLVRDEEGRPLRFSGTAVDITDRRSREEQKQLLMEELSHRVKNTFAMVQALAIQTLRDADPEASHSLQSRLATLSRAHDVLVQTSWSATTLHRLLDTVLRLETEGARFRLAGNDFSIGSRAALSLSLLLHELATNAVKYGALSREQGLVAIDWRIEDGRFLMRWRESGGPPVRMPAETGFGARLIRMGICGSRHADLRFDPGGLQAEFAADLSMVSED</sequence>
<dbReference type="InterPro" id="IPR001610">
    <property type="entry name" value="PAC"/>
</dbReference>
<evidence type="ECO:0000256" key="13">
    <source>
        <dbReference type="ARBA" id="ARBA00023170"/>
    </source>
</evidence>
<dbReference type="NCBIfam" id="TIGR00229">
    <property type="entry name" value="sensory_box"/>
    <property type="match status" value="1"/>
</dbReference>
<evidence type="ECO:0000256" key="1">
    <source>
        <dbReference type="ARBA" id="ARBA00000085"/>
    </source>
</evidence>
<organism evidence="15 16">
    <name type="scientific">Falsiroseomonas tokyonensis</name>
    <dbReference type="NCBI Taxonomy" id="430521"/>
    <lineage>
        <taxon>Bacteria</taxon>
        <taxon>Pseudomonadati</taxon>
        <taxon>Pseudomonadota</taxon>
        <taxon>Alphaproteobacteria</taxon>
        <taxon>Acetobacterales</taxon>
        <taxon>Roseomonadaceae</taxon>
        <taxon>Falsiroseomonas</taxon>
    </lineage>
</organism>
<evidence type="ECO:0000313" key="15">
    <source>
        <dbReference type="EMBL" id="MFC3001930.1"/>
    </source>
</evidence>
<comment type="caution">
    <text evidence="15">The sequence shown here is derived from an EMBL/GenBank/DDBJ whole genome shotgun (WGS) entry which is preliminary data.</text>
</comment>
<keyword evidence="8" id="KW-0808">Transferase</keyword>
<evidence type="ECO:0000256" key="8">
    <source>
        <dbReference type="ARBA" id="ARBA00022679"/>
    </source>
</evidence>
<evidence type="ECO:0000313" key="16">
    <source>
        <dbReference type="Proteomes" id="UP001595420"/>
    </source>
</evidence>
<keyword evidence="10 15" id="KW-0418">Kinase</keyword>
<dbReference type="Proteomes" id="UP001595420">
    <property type="component" value="Unassembled WGS sequence"/>
</dbReference>
<keyword evidence="16" id="KW-1185">Reference proteome</keyword>
<dbReference type="PROSITE" id="PS50113">
    <property type="entry name" value="PAC"/>
    <property type="match status" value="1"/>
</dbReference>
<keyword evidence="5" id="KW-0716">Sensory transduction</keyword>
<evidence type="ECO:0000256" key="5">
    <source>
        <dbReference type="ARBA" id="ARBA00022606"/>
    </source>
</evidence>
<evidence type="ECO:0000256" key="3">
    <source>
        <dbReference type="ARBA" id="ARBA00022543"/>
    </source>
</evidence>
<dbReference type="RefSeq" id="WP_216837994.1">
    <property type="nucleotide sequence ID" value="NZ_JAFNJS010000005.1"/>
</dbReference>
<evidence type="ECO:0000256" key="11">
    <source>
        <dbReference type="ARBA" id="ARBA00022840"/>
    </source>
</evidence>
<dbReference type="InterPro" id="IPR013655">
    <property type="entry name" value="PAS_fold_3"/>
</dbReference>
<dbReference type="Pfam" id="PF08447">
    <property type="entry name" value="PAS_3"/>
    <property type="match status" value="1"/>
</dbReference>
<dbReference type="InterPro" id="IPR000700">
    <property type="entry name" value="PAS-assoc_C"/>
</dbReference>
<dbReference type="SMART" id="SM00065">
    <property type="entry name" value="GAF"/>
    <property type="match status" value="1"/>
</dbReference>
<dbReference type="SMART" id="SM00911">
    <property type="entry name" value="HWE_HK"/>
    <property type="match status" value="1"/>
</dbReference>
<dbReference type="InterPro" id="IPR000014">
    <property type="entry name" value="PAS"/>
</dbReference>
<evidence type="ECO:0000256" key="6">
    <source>
        <dbReference type="ARBA" id="ARBA00022630"/>
    </source>
</evidence>
<proteinExistence type="predicted"/>
<reference evidence="16" key="1">
    <citation type="journal article" date="2019" name="Int. J. Syst. Evol. Microbiol.">
        <title>The Global Catalogue of Microorganisms (GCM) 10K type strain sequencing project: providing services to taxonomists for standard genome sequencing and annotation.</title>
        <authorList>
            <consortium name="The Broad Institute Genomics Platform"/>
            <consortium name="The Broad Institute Genome Sequencing Center for Infectious Disease"/>
            <person name="Wu L."/>
            <person name="Ma J."/>
        </authorList>
    </citation>
    <scope>NUCLEOTIDE SEQUENCE [LARGE SCALE GENOMIC DNA]</scope>
    <source>
        <strain evidence="16">CGMCC 1.16855</strain>
    </source>
</reference>
<dbReference type="InterPro" id="IPR003018">
    <property type="entry name" value="GAF"/>
</dbReference>
<evidence type="ECO:0000256" key="12">
    <source>
        <dbReference type="ARBA" id="ARBA00022991"/>
    </source>
</evidence>
<gene>
    <name evidence="15" type="ORF">ACFOD3_18650</name>
</gene>
<keyword evidence="3" id="KW-0600">Photoreceptor protein</keyword>
<evidence type="ECO:0000259" key="14">
    <source>
        <dbReference type="PROSITE" id="PS50113"/>
    </source>
</evidence>
<dbReference type="PANTHER" id="PTHR43102:SF2">
    <property type="entry name" value="GAF DOMAIN-CONTAINING PROTEIN"/>
    <property type="match status" value="1"/>
</dbReference>
<dbReference type="CDD" id="cd00130">
    <property type="entry name" value="PAS"/>
    <property type="match status" value="1"/>
</dbReference>
<keyword evidence="13" id="KW-0675">Receptor</keyword>
<name>A0ABV7C0L4_9PROT</name>
<keyword evidence="6" id="KW-0285">Flavoprotein</keyword>
<dbReference type="GO" id="GO:0016301">
    <property type="term" value="F:kinase activity"/>
    <property type="evidence" value="ECO:0007669"/>
    <property type="project" value="UniProtKB-KW"/>
</dbReference>
<keyword evidence="4" id="KW-0597">Phosphoprotein</keyword>
<protein>
    <recommendedName>
        <fullName evidence="2">histidine kinase</fullName>
        <ecNumber evidence="2">2.7.13.3</ecNumber>
    </recommendedName>
</protein>
<evidence type="ECO:0000256" key="9">
    <source>
        <dbReference type="ARBA" id="ARBA00022741"/>
    </source>
</evidence>
<dbReference type="EC" id="2.7.13.3" evidence="2"/>
<keyword evidence="12" id="KW-0157">Chromophore</keyword>
<dbReference type="Pfam" id="PF07536">
    <property type="entry name" value="HWE_HK"/>
    <property type="match status" value="1"/>
</dbReference>
<dbReference type="Pfam" id="PF01590">
    <property type="entry name" value="GAF"/>
    <property type="match status" value="1"/>
</dbReference>
<dbReference type="EMBL" id="JBHRSB010000005">
    <property type="protein sequence ID" value="MFC3001930.1"/>
    <property type="molecule type" value="Genomic_DNA"/>
</dbReference>
<keyword evidence="11" id="KW-0067">ATP-binding</keyword>
<keyword evidence="7" id="KW-0288">FMN</keyword>
<evidence type="ECO:0000256" key="7">
    <source>
        <dbReference type="ARBA" id="ARBA00022643"/>
    </source>
</evidence>
<evidence type="ECO:0000256" key="4">
    <source>
        <dbReference type="ARBA" id="ARBA00022553"/>
    </source>
</evidence>
<evidence type="ECO:0000256" key="10">
    <source>
        <dbReference type="ARBA" id="ARBA00022777"/>
    </source>
</evidence>